<organism evidence="8 9">
    <name type="scientific">Stutzerimonas stutzeri</name>
    <name type="common">Pseudomonas stutzeri</name>
    <dbReference type="NCBI Taxonomy" id="316"/>
    <lineage>
        <taxon>Bacteria</taxon>
        <taxon>Pseudomonadati</taxon>
        <taxon>Pseudomonadota</taxon>
        <taxon>Gammaproteobacteria</taxon>
        <taxon>Pseudomonadales</taxon>
        <taxon>Pseudomonadaceae</taxon>
        <taxon>Stutzerimonas</taxon>
    </lineage>
</organism>
<comment type="caution">
    <text evidence="8">The sequence shown here is derived from an EMBL/GenBank/DDBJ whole genome shotgun (WGS) entry which is preliminary data.</text>
</comment>
<feature type="binding site" description="covalent" evidence="7">
    <location>
        <position position="141"/>
    </location>
    <ligand>
        <name>heme c</name>
        <dbReference type="ChEBI" id="CHEBI:61717"/>
    </ligand>
</feature>
<evidence type="ECO:0000256" key="1">
    <source>
        <dbReference type="ARBA" id="ARBA00022448"/>
    </source>
</evidence>
<gene>
    <name evidence="8" type="ORF">CXK91_15450</name>
</gene>
<accession>A0A2S4AL60</accession>
<dbReference type="GO" id="GO:0020037">
    <property type="term" value="F:heme binding"/>
    <property type="evidence" value="ECO:0007669"/>
    <property type="project" value="InterPro"/>
</dbReference>
<evidence type="ECO:0000256" key="7">
    <source>
        <dbReference type="PIRSR" id="PIRSR000027-2"/>
    </source>
</evidence>
<dbReference type="InterPro" id="IPR002321">
    <property type="entry name" value="Cyt_c_II"/>
</dbReference>
<dbReference type="AlphaFoldDB" id="A0A2S4AL60"/>
<dbReference type="PROSITE" id="PS51009">
    <property type="entry name" value="CYTCII"/>
    <property type="match status" value="1"/>
</dbReference>
<dbReference type="GO" id="GO:0009055">
    <property type="term" value="F:electron transfer activity"/>
    <property type="evidence" value="ECO:0007669"/>
    <property type="project" value="InterPro"/>
</dbReference>
<evidence type="ECO:0000313" key="8">
    <source>
        <dbReference type="EMBL" id="POH81982.1"/>
    </source>
</evidence>
<reference evidence="8 9" key="1">
    <citation type="submission" date="2018-01" db="EMBL/GenBank/DDBJ databases">
        <title>Denitrification phenotypes of diverse strains of Pseudomonas stutzeri.</title>
        <authorList>
            <person name="Milligan D.A."/>
            <person name="Bergaust L."/>
            <person name="Bakken L.R."/>
            <person name="Frostegard A."/>
        </authorList>
    </citation>
    <scope>NUCLEOTIDE SEQUENCE [LARGE SCALE GENOMIC DNA]</scope>
    <source>
        <strain evidence="8 9">24a13</strain>
    </source>
</reference>
<feature type="binding site" description="covalent" evidence="7">
    <location>
        <position position="138"/>
    </location>
    <ligand>
        <name>heme c</name>
        <dbReference type="ChEBI" id="CHEBI:61717"/>
    </ligand>
</feature>
<dbReference type="SUPFAM" id="SSF47175">
    <property type="entry name" value="Cytochromes"/>
    <property type="match status" value="1"/>
</dbReference>
<evidence type="ECO:0000313" key="9">
    <source>
        <dbReference type="Proteomes" id="UP000237068"/>
    </source>
</evidence>
<dbReference type="Gene3D" id="1.20.120.10">
    <property type="entry name" value="Cytochrome c/b562"/>
    <property type="match status" value="1"/>
</dbReference>
<dbReference type="InterPro" id="IPR010980">
    <property type="entry name" value="Cyt_c/b562"/>
</dbReference>
<feature type="binding site" description="axial binding residue" evidence="6">
    <location>
        <position position="142"/>
    </location>
    <ligand>
        <name>heme c</name>
        <dbReference type="ChEBI" id="CHEBI:61717"/>
    </ligand>
    <ligandPart>
        <name>Fe</name>
        <dbReference type="ChEBI" id="CHEBI:18248"/>
    </ligandPart>
</feature>
<keyword evidence="4" id="KW-0249">Electron transport</keyword>
<dbReference type="PROSITE" id="PS51257">
    <property type="entry name" value="PROKAR_LIPOPROTEIN"/>
    <property type="match status" value="1"/>
</dbReference>
<keyword evidence="3 6" id="KW-0479">Metal-binding</keyword>
<dbReference type="EMBL" id="PPXG01000006">
    <property type="protein sequence ID" value="POH81982.1"/>
    <property type="molecule type" value="Genomic_DNA"/>
</dbReference>
<evidence type="ECO:0000256" key="3">
    <source>
        <dbReference type="ARBA" id="ARBA00022723"/>
    </source>
</evidence>
<protein>
    <submittedName>
        <fullName evidence="8">Cytochrome C</fullName>
    </submittedName>
</protein>
<name>A0A2S4AL60_STUST</name>
<keyword evidence="5 6" id="KW-0408">Iron</keyword>
<dbReference type="RefSeq" id="WP_103457002.1">
    <property type="nucleotide sequence ID" value="NZ_JAMOHQ010000014.1"/>
</dbReference>
<sequence>MKLSLLSLPLIAVLALTGCDRVDPNSPLGKRKAIYQAMLDTKEDLGGMLRGRIPFDVEAFSAGTVKLDELSRQPWQHYPEVKEKQSDARDDVWQRQERFNEMARALEATTAELVDVTRAASVTAQSVAPAFQQVEDACEACHKEFRAY</sequence>
<dbReference type="GO" id="GO:0022900">
    <property type="term" value="P:electron transport chain"/>
    <property type="evidence" value="ECO:0007669"/>
    <property type="project" value="InterPro"/>
</dbReference>
<keyword evidence="2 7" id="KW-0349">Heme</keyword>
<evidence type="ECO:0000256" key="2">
    <source>
        <dbReference type="ARBA" id="ARBA00022617"/>
    </source>
</evidence>
<dbReference type="GO" id="GO:0005506">
    <property type="term" value="F:iron ion binding"/>
    <property type="evidence" value="ECO:0007669"/>
    <property type="project" value="InterPro"/>
</dbReference>
<dbReference type="PIRSF" id="PIRSF000027">
    <property type="entry name" value="Cytc_c_prime"/>
    <property type="match status" value="1"/>
</dbReference>
<evidence type="ECO:0000256" key="6">
    <source>
        <dbReference type="PIRSR" id="PIRSR000027-1"/>
    </source>
</evidence>
<keyword evidence="1" id="KW-0813">Transport</keyword>
<dbReference type="OrthoDB" id="5520910at2"/>
<proteinExistence type="predicted"/>
<evidence type="ECO:0000256" key="5">
    <source>
        <dbReference type="ARBA" id="ARBA00023004"/>
    </source>
</evidence>
<dbReference type="GO" id="GO:0042597">
    <property type="term" value="C:periplasmic space"/>
    <property type="evidence" value="ECO:0007669"/>
    <property type="project" value="InterPro"/>
</dbReference>
<comment type="PTM">
    <text evidence="7">Binds 1 heme group per subunit.</text>
</comment>
<dbReference type="Proteomes" id="UP000237068">
    <property type="component" value="Unassembled WGS sequence"/>
</dbReference>
<dbReference type="Pfam" id="PF01322">
    <property type="entry name" value="Cytochrom_C_2"/>
    <property type="match status" value="1"/>
</dbReference>
<evidence type="ECO:0000256" key="4">
    <source>
        <dbReference type="ARBA" id="ARBA00022982"/>
    </source>
</evidence>
<dbReference type="InterPro" id="IPR012127">
    <property type="entry name" value="Cyt_c_prime"/>
</dbReference>